<reference evidence="11 12" key="1">
    <citation type="submission" date="2023-04" db="EMBL/GenBank/DDBJ databases">
        <title>Marinoamorphus aggregata gen. nov., sp. Nov., isolate from tissue of brittle star Ophioplocus japonicus.</title>
        <authorList>
            <person name="Kawano K."/>
            <person name="Sawayama S."/>
            <person name="Nakagawa S."/>
        </authorList>
    </citation>
    <scope>NUCLEOTIDE SEQUENCE [LARGE SCALE GENOMIC DNA]</scope>
    <source>
        <strain evidence="11 12">NKW23</strain>
    </source>
</reference>
<gene>
    <name evidence="11" type="ORF">LNKW23_05390</name>
</gene>
<proteinExistence type="inferred from homology"/>
<keyword evidence="3" id="KW-0808">Transferase</keyword>
<comment type="similarity">
    <text evidence="6">Belongs to the acetyltransferase family. OlsB subfamily.</text>
</comment>
<evidence type="ECO:0000256" key="10">
    <source>
        <dbReference type="ARBA" id="ARBA00047785"/>
    </source>
</evidence>
<comment type="function">
    <text evidence="9">Catalyzes the first step in the biosynthesis of ornithine lipids, which are phosphorus-free membrane lipids. Catalyzes the 3-hydroxyacyl-acyl carrier protein-dependent acylation of ornithine to form lyso-ornithine lipid (LOL).</text>
</comment>
<accession>A0ABQ6LFY2</accession>
<keyword evidence="2" id="KW-0444">Lipid biosynthesis</keyword>
<sequence>MQIDAGRFRVRLAESDQDVRAAQRLRYRVFVEEMGAKAGPEAVAERRESDRFDPYFEHLLLIDRECEDPDKEGGVVGVYRLMRGDRAREGIGFYGAGEYDLARLSEHPREVLELGRSCVDADYRGGAGMHLLWAGLGGYVTENDIGLLFGVASFHGTDPSAFSQALSYLHHFHLAPEELRVRAVPENYTDMAILSKDEVDKAAAMRQLPALIKGYIRIGGHVGDGAFIDRDFNTIDVCLLMDTALMKQSVRKFYSRKRGGSVDRILG</sequence>
<dbReference type="SUPFAM" id="SSF55729">
    <property type="entry name" value="Acyl-CoA N-acyltransferases (Nat)"/>
    <property type="match status" value="1"/>
</dbReference>
<dbReference type="Gene3D" id="3.40.630.30">
    <property type="match status" value="1"/>
</dbReference>
<comment type="pathway">
    <text evidence="1">Lipid metabolism.</text>
</comment>
<evidence type="ECO:0000256" key="8">
    <source>
        <dbReference type="ARBA" id="ARBA00039866"/>
    </source>
</evidence>
<organism evidence="11 12">
    <name type="scientific">Paralimibaculum aggregatum</name>
    <dbReference type="NCBI Taxonomy" id="3036245"/>
    <lineage>
        <taxon>Bacteria</taxon>
        <taxon>Pseudomonadati</taxon>
        <taxon>Pseudomonadota</taxon>
        <taxon>Alphaproteobacteria</taxon>
        <taxon>Rhodobacterales</taxon>
        <taxon>Paracoccaceae</taxon>
        <taxon>Paralimibaculum</taxon>
    </lineage>
</organism>
<evidence type="ECO:0000256" key="5">
    <source>
        <dbReference type="ARBA" id="ARBA00023315"/>
    </source>
</evidence>
<evidence type="ECO:0000256" key="4">
    <source>
        <dbReference type="ARBA" id="ARBA00023098"/>
    </source>
</evidence>
<dbReference type="InterPro" id="IPR052351">
    <property type="entry name" value="Ornithine_N-alpha-AT"/>
</dbReference>
<evidence type="ECO:0000313" key="11">
    <source>
        <dbReference type="EMBL" id="GMG81326.1"/>
    </source>
</evidence>
<dbReference type="PANTHER" id="PTHR37323">
    <property type="entry name" value="GCN5-RELATED N-ACETYLTRANSFERASE"/>
    <property type="match status" value="1"/>
</dbReference>
<evidence type="ECO:0000256" key="3">
    <source>
        <dbReference type="ARBA" id="ARBA00022679"/>
    </source>
</evidence>
<comment type="catalytic activity">
    <reaction evidence="10">
        <text>a (3R)-hydroxyacyl-[ACP] + L-ornithine = a lyso-ornithine lipid + holo-[ACP] + H(+)</text>
        <dbReference type="Rhea" id="RHEA:20633"/>
        <dbReference type="Rhea" id="RHEA-COMP:9685"/>
        <dbReference type="Rhea" id="RHEA-COMP:9945"/>
        <dbReference type="ChEBI" id="CHEBI:15378"/>
        <dbReference type="ChEBI" id="CHEBI:46911"/>
        <dbReference type="ChEBI" id="CHEBI:64479"/>
        <dbReference type="ChEBI" id="CHEBI:78827"/>
        <dbReference type="ChEBI" id="CHEBI:138482"/>
        <dbReference type="EC" id="2.3.2.30"/>
    </reaction>
    <physiologicalReaction direction="left-to-right" evidence="10">
        <dbReference type="Rhea" id="RHEA:20634"/>
    </physiologicalReaction>
</comment>
<evidence type="ECO:0000256" key="9">
    <source>
        <dbReference type="ARBA" id="ARBA00045724"/>
    </source>
</evidence>
<evidence type="ECO:0000256" key="7">
    <source>
        <dbReference type="ARBA" id="ARBA00039058"/>
    </source>
</evidence>
<comment type="caution">
    <text evidence="11">The sequence shown here is derived from an EMBL/GenBank/DDBJ whole genome shotgun (WGS) entry which is preliminary data.</text>
</comment>
<evidence type="ECO:0000313" key="12">
    <source>
        <dbReference type="Proteomes" id="UP001239909"/>
    </source>
</evidence>
<dbReference type="Pfam" id="PF13444">
    <property type="entry name" value="Acetyltransf_5"/>
    <property type="match status" value="1"/>
</dbReference>
<keyword evidence="12" id="KW-1185">Reference proteome</keyword>
<evidence type="ECO:0000256" key="6">
    <source>
        <dbReference type="ARBA" id="ARBA00038095"/>
    </source>
</evidence>
<evidence type="ECO:0000256" key="1">
    <source>
        <dbReference type="ARBA" id="ARBA00005189"/>
    </source>
</evidence>
<dbReference type="EC" id="2.3.2.30" evidence="7"/>
<dbReference type="Proteomes" id="UP001239909">
    <property type="component" value="Unassembled WGS sequence"/>
</dbReference>
<dbReference type="InterPro" id="IPR016181">
    <property type="entry name" value="Acyl_CoA_acyltransferase"/>
</dbReference>
<dbReference type="EMBL" id="BSYI01000003">
    <property type="protein sequence ID" value="GMG81326.1"/>
    <property type="molecule type" value="Genomic_DNA"/>
</dbReference>
<name>A0ABQ6LFY2_9RHOB</name>
<protein>
    <recommendedName>
        <fullName evidence="8">L-ornithine N(alpha)-acyltransferase</fullName>
        <ecNumber evidence="7">2.3.2.30</ecNumber>
    </recommendedName>
</protein>
<dbReference type="RefSeq" id="WP_285669988.1">
    <property type="nucleotide sequence ID" value="NZ_BSYI01000003.1"/>
</dbReference>
<dbReference type="PANTHER" id="PTHR37323:SF1">
    <property type="entry name" value="L-ORNITHINE N(ALPHA)-ACYLTRANSFERASE"/>
    <property type="match status" value="1"/>
</dbReference>
<evidence type="ECO:0000256" key="2">
    <source>
        <dbReference type="ARBA" id="ARBA00022516"/>
    </source>
</evidence>
<keyword evidence="5" id="KW-0012">Acyltransferase</keyword>
<keyword evidence="4" id="KW-0443">Lipid metabolism</keyword>